<evidence type="ECO:0000313" key="4">
    <source>
        <dbReference type="Proteomes" id="UP000544331"/>
    </source>
</evidence>
<keyword evidence="2" id="KW-1133">Transmembrane helix</keyword>
<gene>
    <name evidence="3" type="ORF">FMUND_3335</name>
</gene>
<feature type="transmembrane region" description="Helical" evidence="2">
    <location>
        <begin position="133"/>
        <end position="158"/>
    </location>
</feature>
<dbReference type="EMBL" id="JAAOAN010000102">
    <property type="protein sequence ID" value="KAF5721975.1"/>
    <property type="molecule type" value="Genomic_DNA"/>
</dbReference>
<name>A0A8H5Z354_9HYPO</name>
<keyword evidence="2" id="KW-0472">Membrane</keyword>
<comment type="caution">
    <text evidence="3">The sequence shown here is derived from an EMBL/GenBank/DDBJ whole genome shotgun (WGS) entry which is preliminary data.</text>
</comment>
<organism evidence="3 4">
    <name type="scientific">Fusarium mundagurra</name>
    <dbReference type="NCBI Taxonomy" id="1567541"/>
    <lineage>
        <taxon>Eukaryota</taxon>
        <taxon>Fungi</taxon>
        <taxon>Dikarya</taxon>
        <taxon>Ascomycota</taxon>
        <taxon>Pezizomycotina</taxon>
        <taxon>Sordariomycetes</taxon>
        <taxon>Hypocreomycetidae</taxon>
        <taxon>Hypocreales</taxon>
        <taxon>Nectriaceae</taxon>
        <taxon>Fusarium</taxon>
        <taxon>Fusarium fujikuroi species complex</taxon>
    </lineage>
</organism>
<protein>
    <submittedName>
        <fullName evidence="3">Uncharacterized protein</fullName>
    </submittedName>
</protein>
<evidence type="ECO:0000256" key="1">
    <source>
        <dbReference type="SAM" id="MobiDB-lite"/>
    </source>
</evidence>
<dbReference type="AlphaFoldDB" id="A0A8H5Z354"/>
<feature type="region of interest" description="Disordered" evidence="1">
    <location>
        <begin position="1"/>
        <end position="84"/>
    </location>
</feature>
<evidence type="ECO:0000313" key="3">
    <source>
        <dbReference type="EMBL" id="KAF5721975.1"/>
    </source>
</evidence>
<proteinExistence type="predicted"/>
<sequence>MVGPNILEGRPLAGHPAGIPASLLDSIPTQSRVPLPTKTPFTHKRPDHKVNRPPLRDEPTTKGDNKMRPGHSDPQAGVKFPSPTEAVRPSRLATAAVVHIACTLRPSSFPGRIGVQTSQSEEDASAKCDGLPVFLIIILLGGVFSGCLFLMQCSGSFLRRIGRRYGWKWVKKSDSVDLENAIHHLKDHPGAFEEHHLVLLREVLANYGDSSYVRAEEKAAEEGRLDSTDCSPLTYPRPVRMVL</sequence>
<keyword evidence="4" id="KW-1185">Reference proteome</keyword>
<keyword evidence="2" id="KW-0812">Transmembrane</keyword>
<reference evidence="3 4" key="1">
    <citation type="submission" date="2020-05" db="EMBL/GenBank/DDBJ databases">
        <title>Identification and distribution of gene clusters putatively required for synthesis of sphingolipid metabolism inhibitors in phylogenetically diverse species of the filamentous fungus Fusarium.</title>
        <authorList>
            <person name="Kim H.-S."/>
            <person name="Busman M."/>
            <person name="Brown D.W."/>
            <person name="Divon H."/>
            <person name="Uhlig S."/>
            <person name="Proctor R.H."/>
        </authorList>
    </citation>
    <scope>NUCLEOTIDE SEQUENCE [LARGE SCALE GENOMIC DNA]</scope>
    <source>
        <strain evidence="3 4">NRRL 66235</strain>
    </source>
</reference>
<dbReference type="Proteomes" id="UP000544331">
    <property type="component" value="Unassembled WGS sequence"/>
</dbReference>
<accession>A0A8H5Z354</accession>
<dbReference type="OrthoDB" id="5090085at2759"/>
<evidence type="ECO:0000256" key="2">
    <source>
        <dbReference type="SAM" id="Phobius"/>
    </source>
</evidence>
<feature type="compositionally biased region" description="Basic and acidic residues" evidence="1">
    <location>
        <begin position="48"/>
        <end position="71"/>
    </location>
</feature>